<dbReference type="EMBL" id="SLWR01000011">
    <property type="protein sequence ID" value="TCO44039.1"/>
    <property type="molecule type" value="Genomic_DNA"/>
</dbReference>
<keyword evidence="1" id="KW-1133">Transmembrane helix</keyword>
<feature type="transmembrane region" description="Helical" evidence="1">
    <location>
        <begin position="147"/>
        <end position="171"/>
    </location>
</feature>
<evidence type="ECO:0000313" key="2">
    <source>
        <dbReference type="EMBL" id="TCO44039.1"/>
    </source>
</evidence>
<dbReference type="OrthoDB" id="3829721at2"/>
<evidence type="ECO:0000256" key="1">
    <source>
        <dbReference type="SAM" id="Phobius"/>
    </source>
</evidence>
<dbReference type="InterPro" id="IPR052712">
    <property type="entry name" value="Acid_resist_chaperone_HdeD"/>
</dbReference>
<dbReference type="Proteomes" id="UP000295573">
    <property type="component" value="Unassembled WGS sequence"/>
</dbReference>
<dbReference type="GO" id="GO:0005886">
    <property type="term" value="C:plasma membrane"/>
    <property type="evidence" value="ECO:0007669"/>
    <property type="project" value="TreeGrafter"/>
</dbReference>
<keyword evidence="1" id="KW-0812">Transmembrane</keyword>
<protein>
    <submittedName>
        <fullName evidence="2">Uncharacterized membrane protein HdeD (DUF308 family)</fullName>
    </submittedName>
</protein>
<reference evidence="2 3" key="1">
    <citation type="journal article" date="2015" name="Stand. Genomic Sci.">
        <title>Genomic Encyclopedia of Bacterial and Archaeal Type Strains, Phase III: the genomes of soil and plant-associated and newly described type strains.</title>
        <authorList>
            <person name="Whitman W.B."/>
            <person name="Woyke T."/>
            <person name="Klenk H.P."/>
            <person name="Zhou Y."/>
            <person name="Lilburn T.G."/>
            <person name="Beck B.J."/>
            <person name="De Vos P."/>
            <person name="Vandamme P."/>
            <person name="Eisen J.A."/>
            <person name="Garrity G."/>
            <person name="Hugenholtz P."/>
            <person name="Kyrpides N.C."/>
        </authorList>
    </citation>
    <scope>NUCLEOTIDE SEQUENCE [LARGE SCALE GENOMIC DNA]</scope>
    <source>
        <strain evidence="2 3">VKM Ac-2541</strain>
    </source>
</reference>
<proteinExistence type="predicted"/>
<dbReference type="PANTHER" id="PTHR34989:SF1">
    <property type="entry name" value="PROTEIN HDED"/>
    <property type="match status" value="1"/>
</dbReference>
<feature type="transmembrane region" description="Helical" evidence="1">
    <location>
        <begin position="67"/>
        <end position="87"/>
    </location>
</feature>
<dbReference type="PANTHER" id="PTHR34989">
    <property type="entry name" value="PROTEIN HDED"/>
    <property type="match status" value="1"/>
</dbReference>
<feature type="transmembrane region" description="Helical" evidence="1">
    <location>
        <begin position="36"/>
        <end position="55"/>
    </location>
</feature>
<dbReference type="InterPro" id="IPR005325">
    <property type="entry name" value="DUF308_memb"/>
</dbReference>
<keyword evidence="1" id="KW-0472">Membrane</keyword>
<organism evidence="2 3">
    <name type="scientific">Kribbella antiqua</name>
    <dbReference type="NCBI Taxonomy" id="2512217"/>
    <lineage>
        <taxon>Bacteria</taxon>
        <taxon>Bacillati</taxon>
        <taxon>Actinomycetota</taxon>
        <taxon>Actinomycetes</taxon>
        <taxon>Propionibacteriales</taxon>
        <taxon>Kribbellaceae</taxon>
        <taxon>Kribbella</taxon>
    </lineage>
</organism>
<dbReference type="AlphaFoldDB" id="A0A4R2IJM0"/>
<feature type="transmembrane region" description="Helical" evidence="1">
    <location>
        <begin position="12"/>
        <end position="30"/>
    </location>
</feature>
<dbReference type="RefSeq" id="WP_132154318.1">
    <property type="nucleotide sequence ID" value="NZ_SLWR01000011.1"/>
</dbReference>
<gene>
    <name evidence="2" type="ORF">EV646_111231</name>
</gene>
<sequence length="190" mass="19917">MDRVLLTAGWRLVVARGVIGVVFGILAISWPVTTGLALVMLWGFWALFEGIGALAQAFRVTTGVARLGFALLGLAGLVAAVLAIFSPKLTATTLTWILGIWLIIRGVIEGIAAFTRELVTSPWLFLPGAALSVLLGVFFLANPGRAAVGIAVLLGLIAVAWGVVFIASGLLQRPRSAVESQDGLAARRES</sequence>
<comment type="caution">
    <text evidence="2">The sequence shown here is derived from an EMBL/GenBank/DDBJ whole genome shotgun (WGS) entry which is preliminary data.</text>
</comment>
<evidence type="ECO:0000313" key="3">
    <source>
        <dbReference type="Proteomes" id="UP000295573"/>
    </source>
</evidence>
<feature type="transmembrane region" description="Helical" evidence="1">
    <location>
        <begin position="123"/>
        <end position="141"/>
    </location>
</feature>
<accession>A0A4R2IJM0</accession>
<name>A0A4R2IJM0_9ACTN</name>
<feature type="transmembrane region" description="Helical" evidence="1">
    <location>
        <begin position="93"/>
        <end position="114"/>
    </location>
</feature>
<dbReference type="Pfam" id="PF03729">
    <property type="entry name" value="DUF308"/>
    <property type="match status" value="1"/>
</dbReference>
<keyword evidence="3" id="KW-1185">Reference proteome</keyword>